<feature type="region of interest" description="Disordered" evidence="14">
    <location>
        <begin position="1"/>
        <end position="39"/>
    </location>
</feature>
<comment type="catalytic activity">
    <reaction evidence="13">
        <text>[(1-&gt;3)-beta-D-glucosyl](n) + UDP-alpha-D-glucose = [(1-&gt;3)-beta-D-glucosyl](n+1) + UDP + H(+)</text>
        <dbReference type="Rhea" id="RHEA:21476"/>
        <dbReference type="Rhea" id="RHEA-COMP:11146"/>
        <dbReference type="Rhea" id="RHEA-COMP:14303"/>
        <dbReference type="ChEBI" id="CHEBI:15378"/>
        <dbReference type="ChEBI" id="CHEBI:37671"/>
        <dbReference type="ChEBI" id="CHEBI:58223"/>
        <dbReference type="ChEBI" id="CHEBI:58885"/>
        <dbReference type="EC" id="2.4.1.34"/>
    </reaction>
</comment>
<comment type="similarity">
    <text evidence="2">Belongs to the glycosyltransferase 48 family.</text>
</comment>
<dbReference type="GO" id="GO:0000148">
    <property type="term" value="C:1,3-beta-D-glucan synthase complex"/>
    <property type="evidence" value="ECO:0007669"/>
    <property type="project" value="InterPro"/>
</dbReference>
<comment type="subcellular location">
    <subcellularLocation>
        <location evidence="1">Cell membrane</location>
        <topology evidence="1">Multi-pass membrane protein</topology>
    </subcellularLocation>
</comment>
<reference evidence="17" key="1">
    <citation type="submission" date="2020-10" db="EMBL/GenBank/DDBJ databases">
        <authorList>
            <person name="Han B."/>
            <person name="Lu T."/>
            <person name="Zhao Q."/>
            <person name="Huang X."/>
            <person name="Zhao Y."/>
        </authorList>
    </citation>
    <scope>NUCLEOTIDE SEQUENCE</scope>
</reference>
<feature type="transmembrane region" description="Helical" evidence="15">
    <location>
        <begin position="508"/>
        <end position="526"/>
    </location>
</feature>
<dbReference type="Pfam" id="PF14288">
    <property type="entry name" value="FKS1_dom1"/>
    <property type="match status" value="1"/>
</dbReference>
<dbReference type="GO" id="GO:0005886">
    <property type="term" value="C:plasma membrane"/>
    <property type="evidence" value="ECO:0007669"/>
    <property type="project" value="UniProtKB-SubCell"/>
</dbReference>
<evidence type="ECO:0000256" key="10">
    <source>
        <dbReference type="ARBA" id="ARBA00023136"/>
    </source>
</evidence>
<proteinExistence type="inferred from homology"/>
<gene>
    <name evidence="17" type="ORF">NCGR_LOCUS21398</name>
</gene>
<keyword evidence="9 15" id="KW-1133">Transmembrane helix</keyword>
<evidence type="ECO:0000313" key="18">
    <source>
        <dbReference type="Proteomes" id="UP000604825"/>
    </source>
</evidence>
<feature type="transmembrane region" description="Helical" evidence="15">
    <location>
        <begin position="1736"/>
        <end position="1755"/>
    </location>
</feature>
<keyword evidence="11" id="KW-0961">Cell wall biogenesis/degradation</keyword>
<evidence type="ECO:0000256" key="4">
    <source>
        <dbReference type="ARBA" id="ARBA00022475"/>
    </source>
</evidence>
<dbReference type="InterPro" id="IPR026899">
    <property type="entry name" value="FKS1-like_dom1"/>
</dbReference>
<feature type="transmembrane region" description="Helical" evidence="15">
    <location>
        <begin position="730"/>
        <end position="750"/>
    </location>
</feature>
<evidence type="ECO:0000313" key="17">
    <source>
        <dbReference type="EMBL" id="CAD6231285.1"/>
    </source>
</evidence>
<dbReference type="Proteomes" id="UP000604825">
    <property type="component" value="Unassembled WGS sequence"/>
</dbReference>
<protein>
    <recommendedName>
        <fullName evidence="12">1,3-beta-glucan synthase</fullName>
        <ecNumber evidence="3">2.4.1.34</ecNumber>
    </recommendedName>
    <alternativeName>
        <fullName evidence="12">1,3-beta-glucan synthase</fullName>
    </alternativeName>
</protein>
<keyword evidence="5" id="KW-0328">Glycosyltransferase</keyword>
<feature type="transmembrane region" description="Helical" evidence="15">
    <location>
        <begin position="579"/>
        <end position="602"/>
    </location>
</feature>
<evidence type="ECO:0000256" key="8">
    <source>
        <dbReference type="ARBA" id="ARBA00022960"/>
    </source>
</evidence>
<evidence type="ECO:0000256" key="11">
    <source>
        <dbReference type="ARBA" id="ARBA00023316"/>
    </source>
</evidence>
<evidence type="ECO:0000256" key="12">
    <source>
        <dbReference type="ARBA" id="ARBA00032165"/>
    </source>
</evidence>
<organism evidence="17 18">
    <name type="scientific">Miscanthus lutarioriparius</name>
    <dbReference type="NCBI Taxonomy" id="422564"/>
    <lineage>
        <taxon>Eukaryota</taxon>
        <taxon>Viridiplantae</taxon>
        <taxon>Streptophyta</taxon>
        <taxon>Embryophyta</taxon>
        <taxon>Tracheophyta</taxon>
        <taxon>Spermatophyta</taxon>
        <taxon>Magnoliopsida</taxon>
        <taxon>Liliopsida</taxon>
        <taxon>Poales</taxon>
        <taxon>Poaceae</taxon>
        <taxon>PACMAD clade</taxon>
        <taxon>Panicoideae</taxon>
        <taxon>Andropogonodae</taxon>
        <taxon>Andropogoneae</taxon>
        <taxon>Saccharinae</taxon>
        <taxon>Miscanthus</taxon>
    </lineage>
</organism>
<dbReference type="Gene3D" id="1.25.40.270">
    <property type="entry name" value="Vacuolar protein sorting-associated protein vta1"/>
    <property type="match status" value="1"/>
</dbReference>
<dbReference type="Pfam" id="PF02364">
    <property type="entry name" value="Glucan_synthase"/>
    <property type="match status" value="2"/>
</dbReference>
<comment type="caution">
    <text evidence="17">The sequence shown here is derived from an EMBL/GenBank/DDBJ whole genome shotgun (WGS) entry which is preliminary data.</text>
</comment>
<evidence type="ECO:0000256" key="6">
    <source>
        <dbReference type="ARBA" id="ARBA00022679"/>
    </source>
</evidence>
<dbReference type="InterPro" id="IPR003440">
    <property type="entry name" value="Glyco_trans_48_dom"/>
</dbReference>
<evidence type="ECO:0000256" key="5">
    <source>
        <dbReference type="ARBA" id="ARBA00022676"/>
    </source>
</evidence>
<feature type="transmembrane region" description="Helical" evidence="15">
    <location>
        <begin position="688"/>
        <end position="709"/>
    </location>
</feature>
<evidence type="ECO:0000259" key="16">
    <source>
        <dbReference type="SMART" id="SM01205"/>
    </source>
</evidence>
<feature type="transmembrane region" description="Helical" evidence="15">
    <location>
        <begin position="1835"/>
        <end position="1855"/>
    </location>
</feature>
<feature type="domain" description="1,3-beta-glucan synthase component FKS1-like" evidence="16">
    <location>
        <begin position="345"/>
        <end position="460"/>
    </location>
</feature>
<evidence type="ECO:0000256" key="1">
    <source>
        <dbReference type="ARBA" id="ARBA00004651"/>
    </source>
</evidence>
<dbReference type="OrthoDB" id="1880850at2759"/>
<dbReference type="EC" id="2.4.1.34" evidence="3"/>
<evidence type="ECO:0000256" key="9">
    <source>
        <dbReference type="ARBA" id="ARBA00022989"/>
    </source>
</evidence>
<feature type="transmembrane region" description="Helical" evidence="15">
    <location>
        <begin position="1489"/>
        <end position="1511"/>
    </location>
</feature>
<keyword evidence="8" id="KW-0133">Cell shape</keyword>
<accession>A0A811NWF2</accession>
<feature type="transmembrane region" description="Helical" evidence="15">
    <location>
        <begin position="1661"/>
        <end position="1683"/>
    </location>
</feature>
<dbReference type="GO" id="GO:0003843">
    <property type="term" value="F:1,3-beta-D-glucan synthase activity"/>
    <property type="evidence" value="ECO:0007669"/>
    <property type="project" value="UniProtKB-EC"/>
</dbReference>
<feature type="transmembrane region" description="Helical" evidence="15">
    <location>
        <begin position="1636"/>
        <end position="1655"/>
    </location>
</feature>
<sequence>MASAGGAGPSGPPRSTSQTGRQRTMARMPTRAYTMRPDGFSGEDGVDVVEEELVPSSLAPIVPILRAANEIEEENPRVAYLCRFTAFEKAHIMDPNSSGRGVRQFKTYLLHRLVKDEQDTKPVLATTDAREIQKFYEQYCRKYLEEDQEKRKPEEMARHYQIASVLYDVLKTVTPDKHEYDKYAKGVEKEKASFSQYNILPLNISVPRQPIMEIPEIKAAVELLRQMVDLPMPRIELTQSSDGKTVPDEMDRHVVHDLLDWLWQTFGFQKGNVENQKEHLILLLANIDMRQQGTSHHSERHVQHMIHSNTVIYLMDKIFNNYNSWCRYLHLESNIRIPRDASTQQPELLYIGLYLLIWGEASNVRFMPECLCYIFHHMARDLHDIISNRSEGSFEPPFQREGSDDAFLQLVIQPIYRVMQKEAARSKRGTVSHSMWRNYDDLNEYFWSKKCFKKLGWPMDPTADFFAETRAKNETEQHGHVISRRRASKTNFVEVRTFLHLFRSFDRMWAFFILAFQAMVIIAWSPSGLLSSIFEPEVFKNVLTIFITAAFLNFLQATLEIILNWKAWKSLECSQRIRYILKFAVAVAWLIILPTTYSSSIQNPTGLVKFVSNWINLQNETIYNYAVALYMLPNIFSALFFMFLPIRRALERSNARIIRFLLWWTQPKLYVARGMYEDTCSLLKYTTFWILLLICKLAFSYYVEIAPLVEPTRIIMSLERPPYEWHEFFPNLRHNLGVVVTVWAPIVMVYFMDTQIWYAIFSTIYGGVHGAFSRLGEIRTLGMLRSRFEAIPRAFGKKLVPNHGSHLKQDEEDKNPPFDKFADIWNAFINSLREEDLLSNREKDLLVVPSSGSETSVFQWPPFLLASKIPIALDMAKSVKKKDDELMKRIKQDPYTEYAVIECYETLLDILYSIIVEQSDKNVVDRICDSIQDSIRRKSLVKEFRLDELPQLSAKFDKLLNLLKEYDENDPVKKNTQIANLLQDIMEIITQDIMKNGQGVLKDEGPKQLFADLNLDSLKHVAWREKCIRLQLLLTTKESAIYVPTNLEARRRITFFANSLFMKMPRAPPVRSMMSFSVLTPYFKEEVLFSPEDLHKKNEDGISILFYLRKIYPDEFRNFLERIEFKPKDEEELKDSMNDICLWASYRGQTLTRTVRGMMYYRKALEIQCLQDTKDPAKFDRYRSIESYQELQSGIEMAQAIADIKFTYVVSCQVYGMQKTSKDVKDKSRYQNILDLMIINPSLRVAFIDEVEAPTGNGATEKTYYSVLVKGGEKYDEEIYRIKLPGRPTDIGEGKPENQNHAIIFTRGEALQAIDMNQDNYIEEAFKMRNVLEEFDESKKYGKSKPTILGLREHIFTGSVSSLAWFMSNQETSFVTIGQRVLANPLKVRFHYGHPDIFDRLFHITRGGISKASKTINLSEDIFSGFNSTMRGGNVTHHEYMQVGKGRDVGMNQISSFEAKVANGNGEQTLSRDIYRLGRRFDFYRMLSFYFTTVGFYFSSMVTVLTVYVFLYGRLYLVMSGLERSIMLDPRNQQNVKALENALASQSIFQLGLLLVLPMVMEVGLEKGFRTALGEFVIMQLQLASVFFTFQLGTKTHYYGRTILHGGAKYRPTGRGFVVYHAKFAENYRMYSRSHFVKGLELLILLVVYLVYGRSYRSSSLYLFVTCSIWILVASWLFAPFIFNPSCFEWQKTVDDWTDWRKWMGNRGGIGMSVEQSWEAWWVGEQEHLRKTSIRALLLEIILSLRFLIYQYGIVYHLNIADHHKSIMVYAVSWVVMLLVLVVLKMVSIGRQKFGTDLQLMFRILKGLLFLGFVSVMAVLFVVLHLTISDVFASILGYLPTGWCLLLIGQACSPLIKRTMLWDSIMELGRSYENIMGLILFLPIGFLSWFPFVSEFQTRLLFNQAFSRGLQISRILAGQKGIGEFEFE</sequence>
<name>A0A811NWF2_9POAL</name>
<dbReference type="PANTHER" id="PTHR12741">
    <property type="entry name" value="LYST-INTERACTING PROTEIN LIP5 DOPAMINE RESPONSIVE PROTEIN DRG-1"/>
    <property type="match status" value="1"/>
</dbReference>
<feature type="transmembrane region" description="Helical" evidence="15">
    <location>
        <begin position="538"/>
        <end position="559"/>
    </location>
</feature>
<dbReference type="InterPro" id="IPR058851">
    <property type="entry name" value="CALS1_helical"/>
</dbReference>
<dbReference type="GO" id="GO:0008360">
    <property type="term" value="P:regulation of cell shape"/>
    <property type="evidence" value="ECO:0007669"/>
    <property type="project" value="UniProtKB-KW"/>
</dbReference>
<keyword evidence="10 15" id="KW-0472">Membrane</keyword>
<evidence type="ECO:0000256" key="7">
    <source>
        <dbReference type="ARBA" id="ARBA00022692"/>
    </source>
</evidence>
<keyword evidence="4" id="KW-1003">Cell membrane</keyword>
<dbReference type="Pfam" id="PF04652">
    <property type="entry name" value="Vta1"/>
    <property type="match status" value="1"/>
</dbReference>
<keyword evidence="7 15" id="KW-0812">Transmembrane</keyword>
<evidence type="ECO:0000256" key="13">
    <source>
        <dbReference type="ARBA" id="ARBA00047777"/>
    </source>
</evidence>
<feature type="transmembrane region" description="Helical" evidence="15">
    <location>
        <begin position="1875"/>
        <end position="1892"/>
    </location>
</feature>
<evidence type="ECO:0000256" key="3">
    <source>
        <dbReference type="ARBA" id="ARBA00012589"/>
    </source>
</evidence>
<dbReference type="Pfam" id="PF25968">
    <property type="entry name" value="CALS1"/>
    <property type="match status" value="1"/>
</dbReference>
<keyword evidence="6" id="KW-0808">Transferase</keyword>
<keyword evidence="18" id="KW-1185">Reference proteome</keyword>
<evidence type="ECO:0000256" key="15">
    <source>
        <dbReference type="SAM" id="Phobius"/>
    </source>
</evidence>
<evidence type="ECO:0000256" key="2">
    <source>
        <dbReference type="ARBA" id="ARBA00009040"/>
    </source>
</evidence>
<feature type="transmembrane region" description="Helical" evidence="15">
    <location>
        <begin position="1767"/>
        <end position="1787"/>
    </location>
</feature>
<dbReference type="PANTHER" id="PTHR12741:SF16">
    <property type="entry name" value="CALLOSE SYNTHASE 7"/>
    <property type="match status" value="1"/>
</dbReference>
<feature type="transmembrane region" description="Helical" evidence="15">
    <location>
        <begin position="622"/>
        <end position="645"/>
    </location>
</feature>
<dbReference type="InterPro" id="IPR023175">
    <property type="entry name" value="Vta1/CALS_N_sf"/>
</dbReference>
<dbReference type="GO" id="GO:0006075">
    <property type="term" value="P:(1-&gt;3)-beta-D-glucan biosynthetic process"/>
    <property type="evidence" value="ECO:0007669"/>
    <property type="project" value="InterPro"/>
</dbReference>
<feature type="transmembrane region" description="Helical" evidence="15">
    <location>
        <begin position="1808"/>
        <end position="1829"/>
    </location>
</feature>
<dbReference type="SMART" id="SM01205">
    <property type="entry name" value="FKS1_dom1"/>
    <property type="match status" value="1"/>
</dbReference>
<dbReference type="EMBL" id="CAJGYO010000005">
    <property type="protein sequence ID" value="CAD6231285.1"/>
    <property type="molecule type" value="Genomic_DNA"/>
</dbReference>
<evidence type="ECO:0000256" key="14">
    <source>
        <dbReference type="SAM" id="MobiDB-lite"/>
    </source>
</evidence>
<dbReference type="InterPro" id="IPR039431">
    <property type="entry name" value="Vta1/CALS_N"/>
</dbReference>